<organism evidence="1">
    <name type="scientific">Odontella aurita</name>
    <dbReference type="NCBI Taxonomy" id="265563"/>
    <lineage>
        <taxon>Eukaryota</taxon>
        <taxon>Sar</taxon>
        <taxon>Stramenopiles</taxon>
        <taxon>Ochrophyta</taxon>
        <taxon>Bacillariophyta</taxon>
        <taxon>Mediophyceae</taxon>
        <taxon>Biddulphiophycidae</taxon>
        <taxon>Eupodiscales</taxon>
        <taxon>Odontellaceae</taxon>
        <taxon>Odontella</taxon>
    </lineage>
</organism>
<reference evidence="1" key="1">
    <citation type="submission" date="2021-01" db="EMBL/GenBank/DDBJ databases">
        <authorList>
            <person name="Corre E."/>
            <person name="Pelletier E."/>
            <person name="Niang G."/>
            <person name="Scheremetjew M."/>
            <person name="Finn R."/>
            <person name="Kale V."/>
            <person name="Holt S."/>
            <person name="Cochrane G."/>
            <person name="Meng A."/>
            <person name="Brown T."/>
            <person name="Cohen L."/>
        </authorList>
    </citation>
    <scope>NUCLEOTIDE SEQUENCE</scope>
    <source>
        <strain evidence="1">Isolate 1302-5</strain>
    </source>
</reference>
<dbReference type="AlphaFoldDB" id="A0A7S4J5U5"/>
<accession>A0A7S4J5U5</accession>
<name>A0A7S4J5U5_9STRA</name>
<gene>
    <name evidence="1" type="ORF">OAUR00152_LOCUS22317</name>
</gene>
<proteinExistence type="predicted"/>
<evidence type="ECO:0000313" key="1">
    <source>
        <dbReference type="EMBL" id="CAE2252954.1"/>
    </source>
</evidence>
<dbReference type="EMBL" id="HBKQ01032713">
    <property type="protein sequence ID" value="CAE2252954.1"/>
    <property type="molecule type" value="Transcribed_RNA"/>
</dbReference>
<sequence>MLRMRRNSNRLVKRMQCFLMKSPGDGKLAKTLDQAQMRGNNKVREAILVLLFTVSAACFGTDMTSSWRKRRVLASTVATTHMVTETPEEDLVNMQDGMDAP</sequence>
<protein>
    <submittedName>
        <fullName evidence="1">Uncharacterized protein</fullName>
    </submittedName>
</protein>